<evidence type="ECO:0000313" key="4">
    <source>
        <dbReference type="Proteomes" id="UP001209878"/>
    </source>
</evidence>
<evidence type="ECO:0000256" key="1">
    <source>
        <dbReference type="SAM" id="MobiDB-lite"/>
    </source>
</evidence>
<feature type="domain" description="YTH" evidence="2">
    <location>
        <begin position="282"/>
        <end position="419"/>
    </location>
</feature>
<feature type="compositionally biased region" description="Low complexity" evidence="1">
    <location>
        <begin position="164"/>
        <end position="185"/>
    </location>
</feature>
<feature type="compositionally biased region" description="Pro residues" evidence="1">
    <location>
        <begin position="455"/>
        <end position="465"/>
    </location>
</feature>
<feature type="region of interest" description="Disordered" evidence="1">
    <location>
        <begin position="450"/>
        <end position="470"/>
    </location>
</feature>
<dbReference type="InterPro" id="IPR007275">
    <property type="entry name" value="YTH_domain"/>
</dbReference>
<dbReference type="InterPro" id="IPR045168">
    <property type="entry name" value="YTH_prot"/>
</dbReference>
<comment type="caution">
    <text evidence="3">The sequence shown here is derived from an EMBL/GenBank/DDBJ whole genome shotgun (WGS) entry which is preliminary data.</text>
</comment>
<evidence type="ECO:0000313" key="3">
    <source>
        <dbReference type="EMBL" id="KAK2181853.1"/>
    </source>
</evidence>
<dbReference type="Pfam" id="PF04146">
    <property type="entry name" value="YTH"/>
    <property type="match status" value="1"/>
</dbReference>
<reference evidence="3" key="1">
    <citation type="journal article" date="2023" name="Mol. Biol. Evol.">
        <title>Third-Generation Sequencing Reveals the Adaptive Role of the Epigenome in Three Deep-Sea Polychaetes.</title>
        <authorList>
            <person name="Perez M."/>
            <person name="Aroh O."/>
            <person name="Sun Y."/>
            <person name="Lan Y."/>
            <person name="Juniper S.K."/>
            <person name="Young C.R."/>
            <person name="Angers B."/>
            <person name="Qian P.Y."/>
        </authorList>
    </citation>
    <scope>NUCLEOTIDE SEQUENCE</scope>
    <source>
        <strain evidence="3">R07B-5</strain>
    </source>
</reference>
<organism evidence="3 4">
    <name type="scientific">Ridgeia piscesae</name>
    <name type="common">Tubeworm</name>
    <dbReference type="NCBI Taxonomy" id="27915"/>
    <lineage>
        <taxon>Eukaryota</taxon>
        <taxon>Metazoa</taxon>
        <taxon>Spiralia</taxon>
        <taxon>Lophotrochozoa</taxon>
        <taxon>Annelida</taxon>
        <taxon>Polychaeta</taxon>
        <taxon>Sedentaria</taxon>
        <taxon>Canalipalpata</taxon>
        <taxon>Sabellida</taxon>
        <taxon>Siboglinidae</taxon>
        <taxon>Ridgeia</taxon>
    </lineage>
</organism>
<name>A0AAD9NV46_RIDPI</name>
<dbReference type="Gene3D" id="3.10.590.10">
    <property type="entry name" value="ph1033 like domains"/>
    <property type="match status" value="1"/>
</dbReference>
<dbReference type="GO" id="GO:0005654">
    <property type="term" value="C:nucleoplasm"/>
    <property type="evidence" value="ECO:0007669"/>
    <property type="project" value="TreeGrafter"/>
</dbReference>
<dbReference type="AlphaFoldDB" id="A0AAD9NV46"/>
<evidence type="ECO:0000259" key="2">
    <source>
        <dbReference type="PROSITE" id="PS50882"/>
    </source>
</evidence>
<sequence>MPLRVTLSYAIAAGSDSQIGRADGDVNVLDDILSLESAYLDPEPEEKKDHPTLASKSVHRKGRSSNRKTRSQTSLGTDTDDTEAASLQQIEKERKQLELENEERKKQLEMLKEEERSTQAALSTGLLDVDAVEGEVKTEVKVEEVKSASVDETPMEQEYDTRSEAGSSNSGSEQSGSASPPLSSLADDDSVVGDDDNEDIYANFDEEDEKDEGRKRGVKRDISPIHFPKSGSPTESVGSPKRARSTSPPKEVAETTNKGATEPRSGRSSDQSSKLKYIFRGAQFFLIKSNNHENVALAKAKGVWSTPPYNESRINQSYKECHNVILIFSVKESGKFQGYARVTGESDKNHAPIRWVLPPRMSPRALSGVFKLDWINRHEVPFSKTNLLRNPWNDNKPIKIGRDGQPVEAQCAETLCRMFPLDENIDLKAIAIKARRARRLLERERFYGHRALPPSAAPPPPPPAPRQDIPRLGLLMSGHFAKELCDEFECGAVVVLLASRTASRGDVTCQPPPSIRSCMDSASLARSLAAHGLQ</sequence>
<protein>
    <recommendedName>
        <fullName evidence="2">YTH domain-containing protein</fullName>
    </recommendedName>
</protein>
<dbReference type="EMBL" id="JAODUO010000377">
    <property type="protein sequence ID" value="KAK2181853.1"/>
    <property type="molecule type" value="Genomic_DNA"/>
</dbReference>
<feature type="region of interest" description="Disordered" evidence="1">
    <location>
        <begin position="40"/>
        <end position="272"/>
    </location>
</feature>
<dbReference type="GO" id="GO:0003729">
    <property type="term" value="F:mRNA binding"/>
    <property type="evidence" value="ECO:0007669"/>
    <property type="project" value="TreeGrafter"/>
</dbReference>
<dbReference type="Proteomes" id="UP001209878">
    <property type="component" value="Unassembled WGS sequence"/>
</dbReference>
<dbReference type="GO" id="GO:0000381">
    <property type="term" value="P:regulation of alternative mRNA splicing, via spliceosome"/>
    <property type="evidence" value="ECO:0007669"/>
    <property type="project" value="TreeGrafter"/>
</dbReference>
<dbReference type="GO" id="GO:1990247">
    <property type="term" value="F:N6-methyladenosine-containing RNA reader activity"/>
    <property type="evidence" value="ECO:0007669"/>
    <property type="project" value="TreeGrafter"/>
</dbReference>
<gene>
    <name evidence="3" type="ORF">NP493_377g02045</name>
</gene>
<feature type="compositionally biased region" description="Basic and acidic residues" evidence="1">
    <location>
        <begin position="134"/>
        <end position="146"/>
    </location>
</feature>
<keyword evidence="4" id="KW-1185">Reference proteome</keyword>
<feature type="compositionally biased region" description="Basic residues" evidence="1">
    <location>
        <begin position="57"/>
        <end position="70"/>
    </location>
</feature>
<proteinExistence type="predicted"/>
<accession>A0AAD9NV46</accession>
<dbReference type="PANTHER" id="PTHR12357:SF3">
    <property type="entry name" value="YTH DOMAIN-CONTAINING PROTEIN 1"/>
    <property type="match status" value="1"/>
</dbReference>
<feature type="compositionally biased region" description="Basic and acidic residues" evidence="1">
    <location>
        <begin position="90"/>
        <end position="117"/>
    </location>
</feature>
<dbReference type="PROSITE" id="PS50882">
    <property type="entry name" value="YTH"/>
    <property type="match status" value="1"/>
</dbReference>
<dbReference type="CDD" id="cd21134">
    <property type="entry name" value="YTH"/>
    <property type="match status" value="1"/>
</dbReference>
<dbReference type="PANTHER" id="PTHR12357">
    <property type="entry name" value="YTH YT521-B HOMOLOGY DOMAIN-CONTAINING"/>
    <property type="match status" value="1"/>
</dbReference>
<feature type="compositionally biased region" description="Basic and acidic residues" evidence="1">
    <location>
        <begin position="211"/>
        <end position="223"/>
    </location>
</feature>
<dbReference type="GO" id="GO:0000398">
    <property type="term" value="P:mRNA splicing, via spliceosome"/>
    <property type="evidence" value="ECO:0007669"/>
    <property type="project" value="TreeGrafter"/>
</dbReference>
<feature type="compositionally biased region" description="Acidic residues" evidence="1">
    <location>
        <begin position="186"/>
        <end position="210"/>
    </location>
</feature>